<comment type="subcellular location">
    <subcellularLocation>
        <location evidence="1">Membrane</location>
        <topology evidence="1">Multi-pass membrane protein</topology>
    </subcellularLocation>
</comment>
<feature type="transmembrane region" description="Helical" evidence="6">
    <location>
        <begin position="229"/>
        <end position="248"/>
    </location>
</feature>
<name>A0AAE3VIF1_9BACT</name>
<keyword evidence="9" id="KW-1185">Reference proteome</keyword>
<sequence length="259" mass="29922">MNLHEELMLMLIVLSALLYAVSFVTALAGHDRLSFRVFAAAWLVNAMVIAGNYLLCGHPPFGNMYHVLCFLSLCFLPFYLFVERRHGLGWTMRYFSFASVIPLIGTFFLERDLAWQRIPALQSPWFVPHVLSYMIAYATAAVAFLLMVIGLWQRVDCRQRWSDASLQIMRVAFPFMTFGLWSGALWAEEAWGIYWSWDPKETWSLITWTLYLVYFHCQSVPAKRRLAPWAQILAFAALLITFLVVNLLPKFANTLHSYA</sequence>
<dbReference type="InterPro" id="IPR045062">
    <property type="entry name" value="Cyt_c_biogenesis_CcsA/CcmC"/>
</dbReference>
<protein>
    <submittedName>
        <fullName evidence="8">ABC-type transport system involved in cytochrome c biogenesis permease subunit</fullName>
    </submittedName>
</protein>
<evidence type="ECO:0000313" key="9">
    <source>
        <dbReference type="Proteomes" id="UP001238163"/>
    </source>
</evidence>
<evidence type="ECO:0000256" key="1">
    <source>
        <dbReference type="ARBA" id="ARBA00004141"/>
    </source>
</evidence>
<evidence type="ECO:0000259" key="7">
    <source>
        <dbReference type="Pfam" id="PF01578"/>
    </source>
</evidence>
<evidence type="ECO:0000256" key="3">
    <source>
        <dbReference type="ARBA" id="ARBA00022748"/>
    </source>
</evidence>
<feature type="transmembrane region" description="Helical" evidence="6">
    <location>
        <begin position="94"/>
        <end position="110"/>
    </location>
</feature>
<dbReference type="GO" id="GO:0005886">
    <property type="term" value="C:plasma membrane"/>
    <property type="evidence" value="ECO:0007669"/>
    <property type="project" value="TreeGrafter"/>
</dbReference>
<gene>
    <name evidence="8" type="ORF">J3R75_003414</name>
</gene>
<dbReference type="EMBL" id="JAUSVL010000001">
    <property type="protein sequence ID" value="MDQ0291307.1"/>
    <property type="molecule type" value="Genomic_DNA"/>
</dbReference>
<comment type="caution">
    <text evidence="8">The sequence shown here is derived from an EMBL/GenBank/DDBJ whole genome shotgun (WGS) entry which is preliminary data.</text>
</comment>
<proteinExistence type="predicted"/>
<dbReference type="PANTHER" id="PTHR30071">
    <property type="entry name" value="HEME EXPORTER PROTEIN C"/>
    <property type="match status" value="1"/>
</dbReference>
<keyword evidence="4 6" id="KW-1133">Transmembrane helix</keyword>
<keyword evidence="2 6" id="KW-0812">Transmembrane</keyword>
<evidence type="ECO:0000313" key="8">
    <source>
        <dbReference type="EMBL" id="MDQ0291307.1"/>
    </source>
</evidence>
<evidence type="ECO:0000256" key="6">
    <source>
        <dbReference type="SAM" id="Phobius"/>
    </source>
</evidence>
<dbReference type="Pfam" id="PF01578">
    <property type="entry name" value="Cytochrom_C_asm"/>
    <property type="match status" value="1"/>
</dbReference>
<accession>A0AAE3VIF1</accession>
<evidence type="ECO:0000256" key="4">
    <source>
        <dbReference type="ARBA" id="ARBA00022989"/>
    </source>
</evidence>
<reference evidence="8" key="1">
    <citation type="submission" date="2023-07" db="EMBL/GenBank/DDBJ databases">
        <title>Genomic Encyclopedia of Type Strains, Phase IV (KMG-IV): sequencing the most valuable type-strain genomes for metagenomic binning, comparative biology and taxonomic classification.</title>
        <authorList>
            <person name="Goeker M."/>
        </authorList>
    </citation>
    <scope>NUCLEOTIDE SEQUENCE</scope>
    <source>
        <strain evidence="8">DSM 24202</strain>
    </source>
</reference>
<dbReference type="GO" id="GO:0017004">
    <property type="term" value="P:cytochrome complex assembly"/>
    <property type="evidence" value="ECO:0007669"/>
    <property type="project" value="UniProtKB-KW"/>
</dbReference>
<dbReference type="InterPro" id="IPR002541">
    <property type="entry name" value="Cyt_c_assembly"/>
</dbReference>
<evidence type="ECO:0000256" key="5">
    <source>
        <dbReference type="ARBA" id="ARBA00023136"/>
    </source>
</evidence>
<feature type="transmembrane region" description="Helical" evidence="6">
    <location>
        <begin position="6"/>
        <end position="28"/>
    </location>
</feature>
<keyword evidence="5 6" id="KW-0472">Membrane</keyword>
<feature type="domain" description="Cytochrome c assembly protein" evidence="7">
    <location>
        <begin position="62"/>
        <end position="250"/>
    </location>
</feature>
<feature type="transmembrane region" description="Helical" evidence="6">
    <location>
        <begin position="130"/>
        <end position="152"/>
    </location>
</feature>
<feature type="transmembrane region" description="Helical" evidence="6">
    <location>
        <begin position="61"/>
        <end position="82"/>
    </location>
</feature>
<organism evidence="8 9">
    <name type="scientific">Oligosphaera ethanolica</name>
    <dbReference type="NCBI Taxonomy" id="760260"/>
    <lineage>
        <taxon>Bacteria</taxon>
        <taxon>Pseudomonadati</taxon>
        <taxon>Lentisphaerota</taxon>
        <taxon>Oligosphaeria</taxon>
        <taxon>Oligosphaerales</taxon>
        <taxon>Oligosphaeraceae</taxon>
        <taxon>Oligosphaera</taxon>
    </lineage>
</organism>
<dbReference type="Proteomes" id="UP001238163">
    <property type="component" value="Unassembled WGS sequence"/>
</dbReference>
<dbReference type="GO" id="GO:0020037">
    <property type="term" value="F:heme binding"/>
    <property type="evidence" value="ECO:0007669"/>
    <property type="project" value="InterPro"/>
</dbReference>
<dbReference type="RefSeq" id="WP_307263904.1">
    <property type="nucleotide sequence ID" value="NZ_JAUSVL010000001.1"/>
</dbReference>
<dbReference type="AlphaFoldDB" id="A0AAE3VIF1"/>
<keyword evidence="3" id="KW-0201">Cytochrome c-type biogenesis</keyword>
<evidence type="ECO:0000256" key="2">
    <source>
        <dbReference type="ARBA" id="ARBA00022692"/>
    </source>
</evidence>
<dbReference type="PANTHER" id="PTHR30071:SF1">
    <property type="entry name" value="CYTOCHROME B_B6 PROTEIN-RELATED"/>
    <property type="match status" value="1"/>
</dbReference>